<dbReference type="InterPro" id="IPR001387">
    <property type="entry name" value="Cro/C1-type_HTH"/>
</dbReference>
<dbReference type="EMBL" id="BAAAGX010000007">
    <property type="protein sequence ID" value="GAA0233214.1"/>
    <property type="molecule type" value="Genomic_DNA"/>
</dbReference>
<dbReference type="CDD" id="cd00093">
    <property type="entry name" value="HTH_XRE"/>
    <property type="match status" value="1"/>
</dbReference>
<reference evidence="3" key="1">
    <citation type="journal article" date="2019" name="Int. J. Syst. Evol. Microbiol.">
        <title>The Global Catalogue of Microorganisms (GCM) 10K type strain sequencing project: providing services to taxonomists for standard genome sequencing and annotation.</title>
        <authorList>
            <consortium name="The Broad Institute Genomics Platform"/>
            <consortium name="The Broad Institute Genome Sequencing Center for Infectious Disease"/>
            <person name="Wu L."/>
            <person name="Ma J."/>
        </authorList>
    </citation>
    <scope>NUCLEOTIDE SEQUENCE [LARGE SCALE GENOMIC DNA]</scope>
    <source>
        <strain evidence="3">JCM 10425</strain>
    </source>
</reference>
<dbReference type="Pfam" id="PF17765">
    <property type="entry name" value="MLTR_LBD"/>
    <property type="match status" value="1"/>
</dbReference>
<keyword evidence="3" id="KW-1185">Reference proteome</keyword>
<evidence type="ECO:0000313" key="3">
    <source>
        <dbReference type="Proteomes" id="UP001500967"/>
    </source>
</evidence>
<feature type="domain" description="HTH cro/C1-type" evidence="1">
    <location>
        <begin position="36"/>
        <end position="83"/>
    </location>
</feature>
<evidence type="ECO:0000259" key="1">
    <source>
        <dbReference type="PROSITE" id="PS50943"/>
    </source>
</evidence>
<dbReference type="PANTHER" id="PTHR35010:SF2">
    <property type="entry name" value="BLL4672 PROTEIN"/>
    <property type="match status" value="1"/>
</dbReference>
<dbReference type="Gene3D" id="3.30.450.180">
    <property type="match status" value="1"/>
</dbReference>
<name>A0ABP3DHW4_9ACTN</name>
<accession>A0ABP3DHW4</accession>
<dbReference type="RefSeq" id="WP_344648294.1">
    <property type="nucleotide sequence ID" value="NZ_BAAAGX010000007.1"/>
</dbReference>
<organism evidence="2 3">
    <name type="scientific">Cryptosporangium japonicum</name>
    <dbReference type="NCBI Taxonomy" id="80872"/>
    <lineage>
        <taxon>Bacteria</taxon>
        <taxon>Bacillati</taxon>
        <taxon>Actinomycetota</taxon>
        <taxon>Actinomycetes</taxon>
        <taxon>Cryptosporangiales</taxon>
        <taxon>Cryptosporangiaceae</taxon>
        <taxon>Cryptosporangium</taxon>
    </lineage>
</organism>
<comment type="caution">
    <text evidence="2">The sequence shown here is derived from an EMBL/GenBank/DDBJ whole genome shotgun (WGS) entry which is preliminary data.</text>
</comment>
<sequence>MVHNAELREFLRSRRARLTPETGGFSATGAGRRVPGLRREELAALAGVSVDYYVRLEQGRNLNPSDAVLDAIARALRLDDAERAHLFDLARPPAARRRRPARRAQHVSVATLQLLETLDVTASPALVLGRRMDVLAVNRTGRALVTDFPALPARERNYARFVFLDGTARDLHPDWESVAADTVAALRVDAGKYPDDPDLSALVGELSVKDEQFRRWWADHDVLVRTTGTKRYHHPVVGELTLTYQALGLPEDDQTLFVYTAPAGSPAQTALRLLAQWSATTGTPAARPAR</sequence>
<proteinExistence type="predicted"/>
<dbReference type="InterPro" id="IPR041413">
    <property type="entry name" value="MLTR_LBD"/>
</dbReference>
<dbReference type="SMART" id="SM00530">
    <property type="entry name" value="HTH_XRE"/>
    <property type="match status" value="1"/>
</dbReference>
<dbReference type="PANTHER" id="PTHR35010">
    <property type="entry name" value="BLL4672 PROTEIN-RELATED"/>
    <property type="match status" value="1"/>
</dbReference>
<protein>
    <submittedName>
        <fullName evidence="2">Helix-turn-helix transcriptional regulator</fullName>
    </submittedName>
</protein>
<dbReference type="Gene3D" id="1.10.260.40">
    <property type="entry name" value="lambda repressor-like DNA-binding domains"/>
    <property type="match status" value="1"/>
</dbReference>
<dbReference type="PROSITE" id="PS50943">
    <property type="entry name" value="HTH_CROC1"/>
    <property type="match status" value="1"/>
</dbReference>
<dbReference type="InterPro" id="IPR010982">
    <property type="entry name" value="Lambda_DNA-bd_dom_sf"/>
</dbReference>
<dbReference type="SUPFAM" id="SSF47413">
    <property type="entry name" value="lambda repressor-like DNA-binding domains"/>
    <property type="match status" value="1"/>
</dbReference>
<dbReference type="Pfam" id="PF13560">
    <property type="entry name" value="HTH_31"/>
    <property type="match status" value="1"/>
</dbReference>
<evidence type="ECO:0000313" key="2">
    <source>
        <dbReference type="EMBL" id="GAA0233214.1"/>
    </source>
</evidence>
<dbReference type="Proteomes" id="UP001500967">
    <property type="component" value="Unassembled WGS sequence"/>
</dbReference>
<gene>
    <name evidence="2" type="ORF">GCM10009539_18180</name>
</gene>